<dbReference type="OMA" id="VEHGNKV"/>
<keyword evidence="4 11" id="KW-0812">Transmembrane</keyword>
<name>J3MI00_ORYBR</name>
<dbReference type="PANTHER" id="PTHR48176:SF1">
    <property type="entry name" value="DDRGK DOMAIN-CONTAINING PROTEIN 1"/>
    <property type="match status" value="1"/>
</dbReference>
<dbReference type="InterPro" id="IPR036388">
    <property type="entry name" value="WH-like_DNA-bd_sf"/>
</dbReference>
<evidence type="ECO:0000256" key="11">
    <source>
        <dbReference type="SAM" id="Phobius"/>
    </source>
</evidence>
<dbReference type="FunFam" id="1.10.10.10:FF:000143">
    <property type="entry name" value="DDRGK domain-containing protein 1"/>
    <property type="match status" value="1"/>
</dbReference>
<dbReference type="Proteomes" id="UP000006038">
    <property type="component" value="Chromosome 7"/>
</dbReference>
<comment type="function">
    <text evidence="9">Substrate adapter for ufmylation, the covalent attachment of the ubiquitin-like modifier UFM1 to substrate proteins.</text>
</comment>
<organism evidence="12">
    <name type="scientific">Oryza brachyantha</name>
    <name type="common">malo sina</name>
    <dbReference type="NCBI Taxonomy" id="4533"/>
    <lineage>
        <taxon>Eukaryota</taxon>
        <taxon>Viridiplantae</taxon>
        <taxon>Streptophyta</taxon>
        <taxon>Embryophyta</taxon>
        <taxon>Tracheophyta</taxon>
        <taxon>Spermatophyta</taxon>
        <taxon>Magnoliopsida</taxon>
        <taxon>Liliopsida</taxon>
        <taxon>Poales</taxon>
        <taxon>Poaceae</taxon>
        <taxon>BOP clade</taxon>
        <taxon>Oryzoideae</taxon>
        <taxon>Oryzeae</taxon>
        <taxon>Oryzinae</taxon>
        <taxon>Oryza</taxon>
    </lineage>
</organism>
<sequence length="300" mass="34179">MDAGGGGILGAVVCLLLVFAIFPLLLWRRRSDHLLPPQPQPPLQDERVLRGGPAPRRMRRRQVTPASTSRDAAAAEDDAESDDDDEGDVHDGQYVPKGSKKKEKKRQEREAQRQAEEAARDSRRTKQDRYAEMRRKKDEEREAQERLMEEEAMARKAKEEEAAALEFEKWKGAFSVDAEGTTESETQDDGQGLLHNFVEYIKKQKCVPLEDLAAEFRMRTQDCINRIITLEGMDRLSGVMDDRGKFIYISTEEMKAVADYIRKQGRVSISHLASNSNQFIDLEPKPQYDEESHIDEIAAT</sequence>
<feature type="compositionally biased region" description="Basic and acidic residues" evidence="10">
    <location>
        <begin position="105"/>
        <end position="160"/>
    </location>
</feature>
<dbReference type="RefSeq" id="XP_015695188.1">
    <property type="nucleotide sequence ID" value="XM_015839702.2"/>
</dbReference>
<evidence type="ECO:0000256" key="9">
    <source>
        <dbReference type="ARBA" id="ARBA00023438"/>
    </source>
</evidence>
<comment type="subcellular location">
    <subcellularLocation>
        <location evidence="1">Endoplasmic reticulum membrane</location>
        <topology evidence="1">Single-pass membrane protein</topology>
    </subcellularLocation>
</comment>
<dbReference type="STRING" id="4533.J3MI00"/>
<protein>
    <recommendedName>
        <fullName evidence="3">DDRGK domain-containing protein 1</fullName>
    </recommendedName>
</protein>
<evidence type="ECO:0000256" key="2">
    <source>
        <dbReference type="ARBA" id="ARBA00009829"/>
    </source>
</evidence>
<feature type="region of interest" description="Disordered" evidence="10">
    <location>
        <begin position="34"/>
        <end position="160"/>
    </location>
</feature>
<dbReference type="InterPro" id="IPR019153">
    <property type="entry name" value="DDRGK_dom-contain"/>
</dbReference>
<dbReference type="PANTHER" id="PTHR48176">
    <property type="entry name" value="DDRGK DOMAIN-CONTAINING PROTEIN 1"/>
    <property type="match status" value="1"/>
</dbReference>
<feature type="transmembrane region" description="Helical" evidence="11">
    <location>
        <begin position="6"/>
        <end position="27"/>
    </location>
</feature>
<dbReference type="Gramene" id="OB07G10320.1">
    <property type="protein sequence ID" value="OB07G10320.1"/>
    <property type="gene ID" value="OB07G10320"/>
</dbReference>
<dbReference type="InterPro" id="IPR050899">
    <property type="entry name" value="DDRGK_domain-containing"/>
</dbReference>
<evidence type="ECO:0000313" key="12">
    <source>
        <dbReference type="EnsemblPlants" id="OB07G10320.1"/>
    </source>
</evidence>
<dbReference type="SUPFAM" id="SSF46785">
    <property type="entry name" value="Winged helix' DNA-binding domain"/>
    <property type="match status" value="1"/>
</dbReference>
<keyword evidence="6" id="KW-0256">Endoplasmic reticulum</keyword>
<evidence type="ECO:0000256" key="1">
    <source>
        <dbReference type="ARBA" id="ARBA00004389"/>
    </source>
</evidence>
<dbReference type="GO" id="GO:0044389">
    <property type="term" value="F:ubiquitin-like protein ligase binding"/>
    <property type="evidence" value="ECO:0007669"/>
    <property type="project" value="TreeGrafter"/>
</dbReference>
<dbReference type="InterPro" id="IPR036390">
    <property type="entry name" value="WH_DNA-bd_sf"/>
</dbReference>
<keyword evidence="5" id="KW-0833">Ubl conjugation pathway</keyword>
<evidence type="ECO:0000256" key="5">
    <source>
        <dbReference type="ARBA" id="ARBA00022786"/>
    </source>
</evidence>
<reference evidence="12" key="1">
    <citation type="journal article" date="2013" name="Nat. Commun.">
        <title>Whole-genome sequencing of Oryza brachyantha reveals mechanisms underlying Oryza genome evolution.</title>
        <authorList>
            <person name="Chen J."/>
            <person name="Huang Q."/>
            <person name="Gao D."/>
            <person name="Wang J."/>
            <person name="Lang Y."/>
            <person name="Liu T."/>
            <person name="Li B."/>
            <person name="Bai Z."/>
            <person name="Luis Goicoechea J."/>
            <person name="Liang C."/>
            <person name="Chen C."/>
            <person name="Zhang W."/>
            <person name="Sun S."/>
            <person name="Liao Y."/>
            <person name="Zhang X."/>
            <person name="Yang L."/>
            <person name="Song C."/>
            <person name="Wang M."/>
            <person name="Shi J."/>
            <person name="Liu G."/>
            <person name="Liu J."/>
            <person name="Zhou H."/>
            <person name="Zhou W."/>
            <person name="Yu Q."/>
            <person name="An N."/>
            <person name="Chen Y."/>
            <person name="Cai Q."/>
            <person name="Wang B."/>
            <person name="Liu B."/>
            <person name="Min J."/>
            <person name="Huang Y."/>
            <person name="Wu H."/>
            <person name="Li Z."/>
            <person name="Zhang Y."/>
            <person name="Yin Y."/>
            <person name="Song W."/>
            <person name="Jiang J."/>
            <person name="Jackson S.A."/>
            <person name="Wing R.A."/>
            <person name="Wang J."/>
            <person name="Chen M."/>
        </authorList>
    </citation>
    <scope>NUCLEOTIDE SEQUENCE [LARGE SCALE GENOMIC DNA]</scope>
    <source>
        <strain evidence="12">cv. IRGC 101232</strain>
    </source>
</reference>
<dbReference type="GeneID" id="102713475"/>
<keyword evidence="13" id="KW-1185">Reference proteome</keyword>
<dbReference type="AlphaFoldDB" id="J3MI00"/>
<proteinExistence type="inferred from homology"/>
<evidence type="ECO:0000256" key="7">
    <source>
        <dbReference type="ARBA" id="ARBA00022989"/>
    </source>
</evidence>
<dbReference type="SMART" id="SM01128">
    <property type="entry name" value="DDRGK"/>
    <property type="match status" value="1"/>
</dbReference>
<dbReference type="Pfam" id="PF09756">
    <property type="entry name" value="DDRGK"/>
    <property type="match status" value="1"/>
</dbReference>
<dbReference type="GO" id="GO:0005789">
    <property type="term" value="C:endoplasmic reticulum membrane"/>
    <property type="evidence" value="ECO:0007669"/>
    <property type="project" value="UniProtKB-SubCell"/>
</dbReference>
<dbReference type="HOGENOM" id="CLU_059562_2_0_1"/>
<reference evidence="12" key="2">
    <citation type="submission" date="2013-04" db="UniProtKB">
        <authorList>
            <consortium name="EnsemblPlants"/>
        </authorList>
    </citation>
    <scope>IDENTIFICATION</scope>
</reference>
<accession>J3MI00</accession>
<dbReference type="EnsemblPlants" id="OB07G10320.1">
    <property type="protein sequence ID" value="OB07G10320.1"/>
    <property type="gene ID" value="OB07G10320"/>
</dbReference>
<evidence type="ECO:0000313" key="13">
    <source>
        <dbReference type="Proteomes" id="UP000006038"/>
    </source>
</evidence>
<gene>
    <name evidence="12" type="primary">LOC102713475</name>
</gene>
<evidence type="ECO:0000256" key="10">
    <source>
        <dbReference type="SAM" id="MobiDB-lite"/>
    </source>
</evidence>
<feature type="compositionally biased region" description="Acidic residues" evidence="10">
    <location>
        <begin position="74"/>
        <end position="88"/>
    </location>
</feature>
<comment type="similarity">
    <text evidence="2">Belongs to the DDRGK1 family.</text>
</comment>
<dbReference type="KEGG" id="obr:102713475"/>
<keyword evidence="8 11" id="KW-0472">Membrane</keyword>
<dbReference type="eggNOG" id="KOG3054">
    <property type="taxonomic scope" value="Eukaryota"/>
</dbReference>
<keyword evidence="7 11" id="KW-1133">Transmembrane helix</keyword>
<evidence type="ECO:0000256" key="4">
    <source>
        <dbReference type="ARBA" id="ARBA00022692"/>
    </source>
</evidence>
<evidence type="ECO:0000256" key="8">
    <source>
        <dbReference type="ARBA" id="ARBA00023136"/>
    </source>
</evidence>
<dbReference type="OrthoDB" id="2285710at2759"/>
<evidence type="ECO:0000256" key="3">
    <source>
        <dbReference type="ARBA" id="ARBA00018218"/>
    </source>
</evidence>
<dbReference type="Gene3D" id="1.10.10.10">
    <property type="entry name" value="Winged helix-like DNA-binding domain superfamily/Winged helix DNA-binding domain"/>
    <property type="match status" value="1"/>
</dbReference>
<evidence type="ECO:0000256" key="6">
    <source>
        <dbReference type="ARBA" id="ARBA00022824"/>
    </source>
</evidence>